<dbReference type="InterPro" id="IPR036188">
    <property type="entry name" value="FAD/NAD-bd_sf"/>
</dbReference>
<reference evidence="2" key="1">
    <citation type="submission" date="2023-01" db="EMBL/GenBank/DDBJ databases">
        <title>Genome assembly of the deep-sea coral Lophelia pertusa.</title>
        <authorList>
            <person name="Herrera S."/>
            <person name="Cordes E."/>
        </authorList>
    </citation>
    <scope>NUCLEOTIDE SEQUENCE</scope>
    <source>
        <strain evidence="2">USNM1676648</strain>
        <tissue evidence="2">Polyp</tissue>
    </source>
</reference>
<evidence type="ECO:0000313" key="2">
    <source>
        <dbReference type="EMBL" id="KAJ7372525.1"/>
    </source>
</evidence>
<dbReference type="SUPFAM" id="SSF51905">
    <property type="entry name" value="FAD/NAD(P)-binding domain"/>
    <property type="match status" value="1"/>
</dbReference>
<keyword evidence="3" id="KW-1185">Reference proteome</keyword>
<accession>A0A9X0CR23</accession>
<dbReference type="GO" id="GO:0016491">
    <property type="term" value="F:oxidoreductase activity"/>
    <property type="evidence" value="ECO:0007669"/>
    <property type="project" value="InterPro"/>
</dbReference>
<dbReference type="Gene3D" id="3.90.660.10">
    <property type="match status" value="1"/>
</dbReference>
<dbReference type="Gene3D" id="3.50.50.60">
    <property type="entry name" value="FAD/NAD(P)-binding domain"/>
    <property type="match status" value="1"/>
</dbReference>
<name>A0A9X0CR23_9CNID</name>
<dbReference type="Proteomes" id="UP001163046">
    <property type="component" value="Unassembled WGS sequence"/>
</dbReference>
<feature type="domain" description="Amine oxidase" evidence="1">
    <location>
        <begin position="133"/>
        <end position="337"/>
    </location>
</feature>
<dbReference type="OrthoDB" id="5977668at2759"/>
<protein>
    <recommendedName>
        <fullName evidence="1">Amine oxidase domain-containing protein</fullName>
    </recommendedName>
</protein>
<sequence>MKQTSCIFEREDRLGGKIFDYRFTQAPDIVVGLGEWSYKGDNYAELELQPIQTLLDQAQTNNKTLVETAKYVVDVGTNYRPFSTAVTFLSNELSPEGAELMANTYGFKGDYMQNINPFSYRTYLERELYVILYGVENLRPLKGMSETITVLEKKVKSHGGKIYLKETVNSIDKIGDGFVIQTTNFTVKANKTVITPGPGALKMIKGEVVQNITDHEIFKSIVSVPAFHGAAVYQDAWWNDTTAAQMNNTLQPLEMFISTSICLGITMPYKGVGPNGTAVLHTIANNGGCSDKWGKILATSPNEVDKELKRALKYKFQREVPDPLETKYKYWKEGFWFLQKPGADFNLTSIRQWAKRPLTGQDVFLVNRAFYNFGGYLDDDIRSTKEALEEGWKLPLPFIVN</sequence>
<proteinExistence type="predicted"/>
<organism evidence="2 3">
    <name type="scientific">Desmophyllum pertusum</name>
    <dbReference type="NCBI Taxonomy" id="174260"/>
    <lineage>
        <taxon>Eukaryota</taxon>
        <taxon>Metazoa</taxon>
        <taxon>Cnidaria</taxon>
        <taxon>Anthozoa</taxon>
        <taxon>Hexacorallia</taxon>
        <taxon>Scleractinia</taxon>
        <taxon>Caryophylliina</taxon>
        <taxon>Caryophylliidae</taxon>
        <taxon>Desmophyllum</taxon>
    </lineage>
</organism>
<dbReference type="AlphaFoldDB" id="A0A9X0CR23"/>
<evidence type="ECO:0000313" key="3">
    <source>
        <dbReference type="Proteomes" id="UP001163046"/>
    </source>
</evidence>
<comment type="caution">
    <text evidence="2">The sequence shown here is derived from an EMBL/GenBank/DDBJ whole genome shotgun (WGS) entry which is preliminary data.</text>
</comment>
<gene>
    <name evidence="2" type="ORF">OS493_019034</name>
</gene>
<evidence type="ECO:0000259" key="1">
    <source>
        <dbReference type="Pfam" id="PF01593"/>
    </source>
</evidence>
<dbReference type="InterPro" id="IPR002937">
    <property type="entry name" value="Amino_oxidase"/>
</dbReference>
<dbReference type="EMBL" id="MU826836">
    <property type="protein sequence ID" value="KAJ7372525.1"/>
    <property type="molecule type" value="Genomic_DNA"/>
</dbReference>
<dbReference type="Pfam" id="PF01593">
    <property type="entry name" value="Amino_oxidase"/>
    <property type="match status" value="1"/>
</dbReference>